<dbReference type="EMBL" id="UFXW01000004">
    <property type="protein sequence ID" value="STC74037.1"/>
    <property type="molecule type" value="Genomic_DNA"/>
</dbReference>
<dbReference type="Proteomes" id="UP000254503">
    <property type="component" value="Unassembled WGS sequence"/>
</dbReference>
<organism evidence="2 9">
    <name type="scientific">Escherichia coli</name>
    <dbReference type="NCBI Taxonomy" id="562"/>
    <lineage>
        <taxon>Bacteria</taxon>
        <taxon>Pseudomonadati</taxon>
        <taxon>Pseudomonadota</taxon>
        <taxon>Gammaproteobacteria</taxon>
        <taxon>Enterobacterales</taxon>
        <taxon>Enterobacteriaceae</taxon>
        <taxon>Escherichia</taxon>
    </lineage>
</organism>
<feature type="chain" id="PRO_5010904176" evidence="1">
    <location>
        <begin position="27"/>
        <end position="63"/>
    </location>
</feature>
<evidence type="ECO:0000313" key="2">
    <source>
        <dbReference type="EMBL" id="STC74037.1"/>
    </source>
</evidence>
<evidence type="ECO:0000313" key="11">
    <source>
        <dbReference type="Proteomes" id="UP000254877"/>
    </source>
</evidence>
<evidence type="ECO:0000313" key="7">
    <source>
        <dbReference type="Proteomes" id="UP000254043"/>
    </source>
</evidence>
<evidence type="ECO:0000313" key="6">
    <source>
        <dbReference type="EMBL" id="STJ57197.1"/>
    </source>
</evidence>
<dbReference type="Proteomes" id="UP000254043">
    <property type="component" value="Unassembled WGS sequence"/>
</dbReference>
<evidence type="ECO:0000313" key="5">
    <source>
        <dbReference type="EMBL" id="STJ16206.1"/>
    </source>
</evidence>
<dbReference type="Proteomes" id="UP000254647">
    <property type="component" value="Unassembled WGS sequence"/>
</dbReference>
<keyword evidence="1" id="KW-0732">Signal</keyword>
<evidence type="ECO:0000313" key="9">
    <source>
        <dbReference type="Proteomes" id="UP000254647"/>
    </source>
</evidence>
<dbReference type="EMBL" id="UGAK01000003">
    <property type="protein sequence ID" value="STF96013.1"/>
    <property type="molecule type" value="Genomic_DNA"/>
</dbReference>
<name>A0A086VCA2_ECOLX</name>
<evidence type="ECO:0000313" key="4">
    <source>
        <dbReference type="EMBL" id="STF96013.1"/>
    </source>
</evidence>
<feature type="signal peptide" evidence="1">
    <location>
        <begin position="1"/>
        <end position="26"/>
    </location>
</feature>
<dbReference type="EMBL" id="UGAB01000002">
    <property type="protein sequence ID" value="STF41424.1"/>
    <property type="molecule type" value="Genomic_DNA"/>
</dbReference>
<reference evidence="7 8" key="1">
    <citation type="submission" date="2018-06" db="EMBL/GenBank/DDBJ databases">
        <authorList>
            <consortium name="Pathogen Informatics"/>
            <person name="Doyle S."/>
        </authorList>
    </citation>
    <scope>NUCLEOTIDE SEQUENCE [LARGE SCALE GENOMIC DNA]</scope>
    <source>
        <strain evidence="2 9">NCTC10767</strain>
        <strain evidence="4 7">NCTC7927</strain>
        <strain evidence="3 11">NCTC7928</strain>
        <strain evidence="6 8">NCTC9045</strain>
        <strain evidence="5 10">NCTC9081</strain>
    </source>
</reference>
<evidence type="ECO:0000313" key="8">
    <source>
        <dbReference type="Proteomes" id="UP000254503"/>
    </source>
</evidence>
<sequence>MSNITRNSLVVAGVLAALMAGNVALASDVPTEVTLIEKQTLVRNNGAEVQSEQDTDCRLRGSG</sequence>
<dbReference type="Proteomes" id="UP000254877">
    <property type="component" value="Unassembled WGS sequence"/>
</dbReference>
<accession>A0A086VCA2</accession>
<dbReference type="Proteomes" id="UP000254716">
    <property type="component" value="Unassembled WGS sequence"/>
</dbReference>
<evidence type="ECO:0000313" key="10">
    <source>
        <dbReference type="Proteomes" id="UP000254716"/>
    </source>
</evidence>
<dbReference type="AlphaFoldDB" id="A0A086VCA2"/>
<dbReference type="EMBL" id="UGDD01000002">
    <property type="protein sequence ID" value="STJ57197.1"/>
    <property type="molecule type" value="Genomic_DNA"/>
</dbReference>
<dbReference type="EMBL" id="UGCV01000008">
    <property type="protein sequence ID" value="STJ16206.1"/>
    <property type="molecule type" value="Genomic_DNA"/>
</dbReference>
<protein>
    <submittedName>
        <fullName evidence="2">Periplasmic oligopeptide-binding protein</fullName>
    </submittedName>
</protein>
<evidence type="ECO:0000256" key="1">
    <source>
        <dbReference type="SAM" id="SignalP"/>
    </source>
</evidence>
<gene>
    <name evidence="2" type="primary">oppA_1</name>
    <name evidence="6" type="synonym">oppA_2</name>
    <name evidence="3" type="synonym">oppA_3</name>
    <name evidence="2" type="ORF">NCTC10767_00377</name>
    <name evidence="4" type="ORF">NCTC7927_04969</name>
    <name evidence="3" type="ORF">NCTC7928_02027</name>
    <name evidence="6" type="ORF">NCTC9045_05211</name>
    <name evidence="5" type="ORF">NCTC9081_01588</name>
</gene>
<evidence type="ECO:0000313" key="3">
    <source>
        <dbReference type="EMBL" id="STF41424.1"/>
    </source>
</evidence>
<proteinExistence type="predicted"/>